<evidence type="ECO:0000259" key="1">
    <source>
        <dbReference type="Pfam" id="PF03417"/>
    </source>
</evidence>
<evidence type="ECO:0000313" key="3">
    <source>
        <dbReference type="EMBL" id="WFG39364.1"/>
    </source>
</evidence>
<evidence type="ECO:0000313" key="2">
    <source>
        <dbReference type="EMBL" id="MDG0865906.1"/>
    </source>
</evidence>
<dbReference type="Gene3D" id="1.10.10.2120">
    <property type="match status" value="1"/>
</dbReference>
<dbReference type="Gene3D" id="3.60.60.10">
    <property type="entry name" value="Penicillin V Acylase, Chain A"/>
    <property type="match status" value="1"/>
</dbReference>
<reference evidence="4" key="3">
    <citation type="submission" date="2023-06" db="EMBL/GenBank/DDBJ databases">
        <title>Pangenomics reveal diversification of enzyme families and niche specialization in globally abundant SAR202 bacteria.</title>
        <authorList>
            <person name="Saw J.H.W."/>
        </authorList>
    </citation>
    <scope>NUCLEOTIDE SEQUENCE [LARGE SCALE GENOMIC DNA]</scope>
    <source>
        <strain evidence="4">JH1073</strain>
    </source>
</reference>
<dbReference type="Proteomes" id="UP001219901">
    <property type="component" value="Chromosome"/>
</dbReference>
<dbReference type="PANTHER" id="PTHR34180">
    <property type="entry name" value="PEPTIDASE C45"/>
    <property type="match status" value="1"/>
</dbReference>
<dbReference type="AlphaFoldDB" id="A0AAJ6CUL2"/>
<feature type="domain" description="Peptidase C45 hydrolase" evidence="1">
    <location>
        <begin position="121"/>
        <end position="350"/>
    </location>
</feature>
<proteinExistence type="predicted"/>
<dbReference type="PANTHER" id="PTHR34180:SF1">
    <property type="entry name" value="BETA-ALANYL-DOPAMINE_CARCININE HYDROLASE"/>
    <property type="match status" value="1"/>
</dbReference>
<gene>
    <name evidence="2" type="ORF">GKO46_02320</name>
    <name evidence="3" type="ORF">GKO48_06940</name>
</gene>
<keyword evidence="4" id="KW-1185">Reference proteome</keyword>
<evidence type="ECO:0000313" key="4">
    <source>
        <dbReference type="Proteomes" id="UP001219901"/>
    </source>
</evidence>
<protein>
    <submittedName>
        <fullName evidence="3">Peptidase C45</fullName>
    </submittedName>
</protein>
<dbReference type="InterPro" id="IPR005079">
    <property type="entry name" value="Peptidase_C45_hydrolase"/>
</dbReference>
<accession>A0AAJ6CUL2</accession>
<dbReference type="RefSeq" id="WP_342841646.1">
    <property type="nucleotide sequence ID" value="NZ_CP046146.1"/>
</dbReference>
<reference evidence="4 5" key="1">
    <citation type="submission" date="2019-11" db="EMBL/GenBank/DDBJ databases">
        <authorList>
            <person name="Cho J.-C."/>
        </authorList>
    </citation>
    <scope>NUCLEOTIDE SEQUENCE [LARGE SCALE GENOMIC DNA]</scope>
    <source>
        <strain evidence="3 4">JH1073</strain>
        <strain evidence="2 5">JH702</strain>
    </source>
</reference>
<sequence>MTSANSARFPELTVSGSPIDMGHQIGEHFRGQIVELSELVLERFNKGSQTKISWNQAENVARRSFGRVDEYFPDPLDELRGTAEASGVPVERLMVLNARNMLADTSEGCTSIMVSDEAAESGKGFAGQNWDNDPAMAPLSAVITRKGLGKASFTSWLQPGLVAYMGFSSSGIGICMNALNGPSNSSGLPWYFFVRAILEAQTTDDAVAAVKSAPRALTANAAMITTEGPLNLEIAPGSVESIEADSDGVLVHTNHCVHPEMTANNEQYSERIYGQSFERRDRGRGLLSAQLSNGKVSIDHAKALLSDHDGFPTSICRHPNDDVNTGWQRSVISIILEPGENRMHVSNGNPCENTYEIYNAG</sequence>
<dbReference type="InterPro" id="IPR047801">
    <property type="entry name" value="Peptidase_C45"/>
</dbReference>
<evidence type="ECO:0000313" key="5">
    <source>
        <dbReference type="Proteomes" id="UP001321249"/>
    </source>
</evidence>
<dbReference type="EMBL" id="WMBE01000001">
    <property type="protein sequence ID" value="MDG0865906.1"/>
    <property type="molecule type" value="Genomic_DNA"/>
</dbReference>
<reference evidence="3" key="2">
    <citation type="journal article" date="2023" name="Nat. Commun.">
        <title>Cultivation of marine bacteria of the SAR202 clade.</title>
        <authorList>
            <person name="Lim Y."/>
            <person name="Seo J.H."/>
            <person name="Giovannoni S.J."/>
            <person name="Kang I."/>
            <person name="Cho J.C."/>
        </authorList>
    </citation>
    <scope>NUCLEOTIDE SEQUENCE</scope>
    <source>
        <strain evidence="3">JH1073</strain>
    </source>
</reference>
<dbReference type="Pfam" id="PF03417">
    <property type="entry name" value="AAT"/>
    <property type="match status" value="1"/>
</dbReference>
<dbReference type="EMBL" id="CP046147">
    <property type="protein sequence ID" value="WFG39364.1"/>
    <property type="molecule type" value="Genomic_DNA"/>
</dbReference>
<name>A0AAJ6CUL2_9CHLR</name>
<dbReference type="InterPro" id="IPR047794">
    <property type="entry name" value="C45_proenzyme-like"/>
</dbReference>
<organism evidence="3 4">
    <name type="scientific">Candidatus Lucifugimonas marina</name>
    <dbReference type="NCBI Taxonomy" id="3038979"/>
    <lineage>
        <taxon>Bacteria</taxon>
        <taxon>Bacillati</taxon>
        <taxon>Chloroflexota</taxon>
        <taxon>Dehalococcoidia</taxon>
        <taxon>SAR202 cluster</taxon>
        <taxon>Candidatus Lucifugimonadales</taxon>
        <taxon>Candidatus Lucifugimonadaceae</taxon>
        <taxon>Candidatus Lucifugimonas</taxon>
    </lineage>
</organism>
<dbReference type="Proteomes" id="UP001321249">
    <property type="component" value="Unassembled WGS sequence"/>
</dbReference>
<dbReference type="NCBIfam" id="NF040521">
    <property type="entry name" value="C45_proenzyme"/>
    <property type="match status" value="1"/>
</dbReference>